<evidence type="ECO:0000313" key="4">
    <source>
        <dbReference type="Proteomes" id="UP001150941"/>
    </source>
</evidence>
<keyword evidence="4" id="KW-1185">Reference proteome</keyword>
<feature type="compositionally biased region" description="Polar residues" evidence="1">
    <location>
        <begin position="98"/>
        <end position="107"/>
    </location>
</feature>
<organism evidence="3 4">
    <name type="scientific">Penicillium chermesinum</name>
    <dbReference type="NCBI Taxonomy" id="63820"/>
    <lineage>
        <taxon>Eukaryota</taxon>
        <taxon>Fungi</taxon>
        <taxon>Dikarya</taxon>
        <taxon>Ascomycota</taxon>
        <taxon>Pezizomycotina</taxon>
        <taxon>Eurotiomycetes</taxon>
        <taxon>Eurotiomycetidae</taxon>
        <taxon>Eurotiales</taxon>
        <taxon>Aspergillaceae</taxon>
        <taxon>Penicillium</taxon>
    </lineage>
</organism>
<feature type="compositionally biased region" description="Basic and acidic residues" evidence="1">
    <location>
        <begin position="76"/>
        <end position="93"/>
    </location>
</feature>
<dbReference type="InterPro" id="IPR029071">
    <property type="entry name" value="Ubiquitin-like_domsf"/>
</dbReference>
<feature type="compositionally biased region" description="Polar residues" evidence="1">
    <location>
        <begin position="430"/>
        <end position="442"/>
    </location>
</feature>
<feature type="region of interest" description="Disordered" evidence="1">
    <location>
        <begin position="1"/>
        <end position="153"/>
    </location>
</feature>
<feature type="compositionally biased region" description="Basic and acidic residues" evidence="1">
    <location>
        <begin position="135"/>
        <end position="153"/>
    </location>
</feature>
<dbReference type="SUPFAM" id="SSF50729">
    <property type="entry name" value="PH domain-like"/>
    <property type="match status" value="1"/>
</dbReference>
<reference evidence="3" key="1">
    <citation type="submission" date="2022-11" db="EMBL/GenBank/DDBJ databases">
        <authorList>
            <person name="Petersen C."/>
        </authorList>
    </citation>
    <scope>NUCLEOTIDE SEQUENCE</scope>
    <source>
        <strain evidence="3">IBT 19713</strain>
    </source>
</reference>
<feature type="compositionally biased region" description="Polar residues" evidence="1">
    <location>
        <begin position="469"/>
        <end position="478"/>
    </location>
</feature>
<feature type="compositionally biased region" description="Polar residues" evidence="1">
    <location>
        <begin position="23"/>
        <end position="36"/>
    </location>
</feature>
<dbReference type="Gene3D" id="2.30.29.30">
    <property type="entry name" value="Pleckstrin-homology domain (PH domain)/Phosphotyrosine-binding domain (PTB)"/>
    <property type="match status" value="1"/>
</dbReference>
<dbReference type="GeneID" id="83204465"/>
<proteinExistence type="predicted"/>
<sequence length="743" mass="81859">MAKPSRYRQAREDSTTVDDMNRPATSSTASDTNPTIARSMSRYRRRRPGAESSPAIPGAALATSRVAVPASRHARHQSDAEEEHLREKHRLDAMDQLTGGNPKSRPSTRPPSIEKSARRSLTTENGTSTVQSRETTQECRAKPDPSTDPADRKSFFQKVGLGKPKGASAKDQASPRYIGVGGGGIVPGTDAPVSAVNAGKRHVLVQYGNVSLWFPFTPSTRASDILRSASKTLSSEINPDTFILVETFRQIGLDRPLRRYEHIREIMNSWSQDADGNRLTVIPPSSMDIYARLDAQHVPLERPGETTVLMYYSHRPRRWDKRFVTLRTDGQVTMAKKETSKDSTNICHLSDYDIYTPSARAAAKDIKPPKRFCLAIKSQQKSTMFLSTDNFVHFFSTSDRAVADEWHHAVQQWRSWYLINELGAILPTEETASPKGTSTQRRGAQRPTYESPLVDQIPGDGSPPLRTAGISQSTSAQDLFSRKKSTREHPAPPTKPFHETIAINTRVDKHPGPAPPLPGMSPEEEPETFSPTGLLGRTYTQRRAAMQEREEREKREKQDPWLYPSGAMIPEMPSHPNGAPTAKGPRGRSESIGQSNRPLVDLTPVFREPPQHTRKGRGVTIEAGRQLIEGATGPDLTPGAMPIPSAQAWRRPPAPPIPTDSSAMPMRSNTVRSTRYGSQPKRTDTSSADASPVTPGGPFIPNTLLAPSKQRAASYDQTPKSRRGMQDIALENPFADGGLLHQA</sequence>
<dbReference type="EMBL" id="JAPQKS010000006">
    <property type="protein sequence ID" value="KAJ5223324.1"/>
    <property type="molecule type" value="Genomic_DNA"/>
</dbReference>
<dbReference type="OrthoDB" id="6235964at2759"/>
<evidence type="ECO:0000313" key="3">
    <source>
        <dbReference type="EMBL" id="KAJ5223324.1"/>
    </source>
</evidence>
<dbReference type="InterPro" id="IPR001849">
    <property type="entry name" value="PH_domain"/>
</dbReference>
<evidence type="ECO:0000256" key="1">
    <source>
        <dbReference type="SAM" id="MobiDB-lite"/>
    </source>
</evidence>
<dbReference type="SUPFAM" id="SSF54236">
    <property type="entry name" value="Ubiquitin-like"/>
    <property type="match status" value="1"/>
</dbReference>
<dbReference type="AlphaFoldDB" id="A0A9W9TI41"/>
<feature type="compositionally biased region" description="Basic and acidic residues" evidence="1">
    <location>
        <begin position="545"/>
        <end position="559"/>
    </location>
</feature>
<accession>A0A9W9TI41</accession>
<dbReference type="Gene3D" id="3.10.20.90">
    <property type="entry name" value="Phosphatidylinositol 3-kinase Catalytic Subunit, Chain A, domain 1"/>
    <property type="match status" value="1"/>
</dbReference>
<dbReference type="InterPro" id="IPR011993">
    <property type="entry name" value="PH-like_dom_sf"/>
</dbReference>
<gene>
    <name evidence="3" type="ORF">N7468_007866</name>
</gene>
<name>A0A9W9TI41_9EURO</name>
<comment type="caution">
    <text evidence="3">The sequence shown here is derived from an EMBL/GenBank/DDBJ whole genome shotgun (WGS) entry which is preliminary data.</text>
</comment>
<protein>
    <recommendedName>
        <fullName evidence="2">PH domain-containing protein</fullName>
    </recommendedName>
</protein>
<feature type="compositionally biased region" description="Polar residues" evidence="1">
    <location>
        <begin position="659"/>
        <end position="677"/>
    </location>
</feature>
<dbReference type="PANTHER" id="PTHR38700">
    <property type="entry name" value="YALI0E22418P"/>
    <property type="match status" value="1"/>
</dbReference>
<feature type="region of interest" description="Disordered" evidence="1">
    <location>
        <begin position="429"/>
        <end position="727"/>
    </location>
</feature>
<evidence type="ECO:0000259" key="2">
    <source>
        <dbReference type="Pfam" id="PF00169"/>
    </source>
</evidence>
<dbReference type="RefSeq" id="XP_058327507.1">
    <property type="nucleotide sequence ID" value="XM_058477162.1"/>
</dbReference>
<dbReference type="PANTHER" id="PTHR38700:SF1">
    <property type="entry name" value="PH DOMAIN-CONTAINING PROTEIN"/>
    <property type="match status" value="1"/>
</dbReference>
<dbReference type="Proteomes" id="UP001150941">
    <property type="component" value="Unassembled WGS sequence"/>
</dbReference>
<feature type="domain" description="PH" evidence="2">
    <location>
        <begin position="310"/>
        <end position="412"/>
    </location>
</feature>
<feature type="compositionally biased region" description="Polar residues" evidence="1">
    <location>
        <begin position="119"/>
        <end position="134"/>
    </location>
</feature>
<reference evidence="3" key="2">
    <citation type="journal article" date="2023" name="IMA Fungus">
        <title>Comparative genomic study of the Penicillium genus elucidates a diverse pangenome and 15 lateral gene transfer events.</title>
        <authorList>
            <person name="Petersen C."/>
            <person name="Sorensen T."/>
            <person name="Nielsen M.R."/>
            <person name="Sondergaard T.E."/>
            <person name="Sorensen J.L."/>
            <person name="Fitzpatrick D.A."/>
            <person name="Frisvad J.C."/>
            <person name="Nielsen K.L."/>
        </authorList>
    </citation>
    <scope>NUCLEOTIDE SEQUENCE</scope>
    <source>
        <strain evidence="3">IBT 19713</strain>
    </source>
</reference>
<dbReference type="Pfam" id="PF00169">
    <property type="entry name" value="PH"/>
    <property type="match status" value="1"/>
</dbReference>